<feature type="transmembrane region" description="Helical" evidence="1">
    <location>
        <begin position="23"/>
        <end position="42"/>
    </location>
</feature>
<dbReference type="AlphaFoldDB" id="E3J6U2"/>
<keyword evidence="1" id="KW-0472">Membrane</keyword>
<organism evidence="2 3">
    <name type="scientific">Pseudofrankia inefficax (strain DSM 45817 / CECT 9037 / DDB 130130 / EuI1c)</name>
    <name type="common">Frankia inefficax</name>
    <dbReference type="NCBI Taxonomy" id="298654"/>
    <lineage>
        <taxon>Bacteria</taxon>
        <taxon>Bacillati</taxon>
        <taxon>Actinomycetota</taxon>
        <taxon>Actinomycetes</taxon>
        <taxon>Frankiales</taxon>
        <taxon>Frankiaceae</taxon>
        <taxon>Pseudofrankia</taxon>
    </lineage>
</organism>
<dbReference type="Proteomes" id="UP000002484">
    <property type="component" value="Chromosome"/>
</dbReference>
<feature type="transmembrane region" description="Helical" evidence="1">
    <location>
        <begin position="54"/>
        <end position="76"/>
    </location>
</feature>
<keyword evidence="1" id="KW-0812">Transmembrane</keyword>
<gene>
    <name evidence="2" type="ordered locus">FraEuI1c_4012</name>
</gene>
<dbReference type="KEGG" id="fri:FraEuI1c_4012"/>
<dbReference type="OrthoDB" id="9972686at2"/>
<evidence type="ECO:0000313" key="2">
    <source>
        <dbReference type="EMBL" id="ADP82016.1"/>
    </source>
</evidence>
<proteinExistence type="predicted"/>
<sequence length="86" mass="9149">MAQIAMLLLTVPIGVYLVSRRTAYLATVILFAVVLAVQTVVVHADTPSDINATYWLLNAATLAAGLGLTTAGLALGRRRRTRRAAN</sequence>
<keyword evidence="3" id="KW-1185">Reference proteome</keyword>
<dbReference type="HOGENOM" id="CLU_2537652_0_0_11"/>
<dbReference type="EMBL" id="CP002299">
    <property type="protein sequence ID" value="ADP82016.1"/>
    <property type="molecule type" value="Genomic_DNA"/>
</dbReference>
<dbReference type="RefSeq" id="WP_013425134.1">
    <property type="nucleotide sequence ID" value="NC_014666.1"/>
</dbReference>
<name>E3J6U2_PSEI1</name>
<evidence type="ECO:0000256" key="1">
    <source>
        <dbReference type="SAM" id="Phobius"/>
    </source>
</evidence>
<evidence type="ECO:0000313" key="3">
    <source>
        <dbReference type="Proteomes" id="UP000002484"/>
    </source>
</evidence>
<dbReference type="InParanoid" id="E3J6U2"/>
<dbReference type="eggNOG" id="ENOG502ZFT3">
    <property type="taxonomic scope" value="Bacteria"/>
</dbReference>
<accession>E3J6U2</accession>
<reference evidence="2 3" key="1">
    <citation type="submission" date="2010-10" db="EMBL/GenBank/DDBJ databases">
        <title>Complete sequence of Frankia sp. EuI1c.</title>
        <authorList>
            <consortium name="US DOE Joint Genome Institute"/>
            <person name="Lucas S."/>
            <person name="Copeland A."/>
            <person name="Lapidus A."/>
            <person name="Cheng J.-F."/>
            <person name="Bruce D."/>
            <person name="Goodwin L."/>
            <person name="Pitluck S."/>
            <person name="Chertkov O."/>
            <person name="Detter J.C."/>
            <person name="Han C."/>
            <person name="Tapia R."/>
            <person name="Land M."/>
            <person name="Hauser L."/>
            <person name="Jeffries C."/>
            <person name="Kyrpides N."/>
            <person name="Ivanova N."/>
            <person name="Mikhailova N."/>
            <person name="Beauchemin N."/>
            <person name="Sen A."/>
            <person name="Sur S.A."/>
            <person name="Gtari M."/>
            <person name="Wall L."/>
            <person name="Tisa L."/>
            <person name="Woyke T."/>
        </authorList>
    </citation>
    <scope>NUCLEOTIDE SEQUENCE [LARGE SCALE GENOMIC DNA]</scope>
    <source>
        <strain evidence="3">DSM 45817 / CECT 9037 / EuI1c</strain>
    </source>
</reference>
<protein>
    <submittedName>
        <fullName evidence="2">Uncharacterized protein</fullName>
    </submittedName>
</protein>
<keyword evidence="1" id="KW-1133">Transmembrane helix</keyword>